<evidence type="ECO:0000313" key="4">
    <source>
        <dbReference type="Proteomes" id="UP000030765"/>
    </source>
</evidence>
<organism evidence="2">
    <name type="scientific">Anopheles sinensis</name>
    <name type="common">Mosquito</name>
    <dbReference type="NCBI Taxonomy" id="74873"/>
    <lineage>
        <taxon>Eukaryota</taxon>
        <taxon>Metazoa</taxon>
        <taxon>Ecdysozoa</taxon>
        <taxon>Arthropoda</taxon>
        <taxon>Hexapoda</taxon>
        <taxon>Insecta</taxon>
        <taxon>Pterygota</taxon>
        <taxon>Neoptera</taxon>
        <taxon>Endopterygota</taxon>
        <taxon>Diptera</taxon>
        <taxon>Nematocera</taxon>
        <taxon>Culicoidea</taxon>
        <taxon>Culicidae</taxon>
        <taxon>Anophelinae</taxon>
        <taxon>Anopheles</taxon>
    </lineage>
</organism>
<dbReference type="AlphaFoldDB" id="A0A084VLK7"/>
<dbReference type="EnsemblMetazoa" id="ASIC006340-RA">
    <property type="protein sequence ID" value="ASIC006340-PA"/>
    <property type="gene ID" value="ASIC006340"/>
</dbReference>
<evidence type="ECO:0000313" key="3">
    <source>
        <dbReference type="EnsemblMetazoa" id="ASIC006340-PA"/>
    </source>
</evidence>
<keyword evidence="4" id="KW-1185">Reference proteome</keyword>
<accession>A0A084VLK7</accession>
<gene>
    <name evidence="2" type="ORF">ZHAS_00006340</name>
</gene>
<dbReference type="VEuPathDB" id="VectorBase:ASIC006340"/>
<proteinExistence type="predicted"/>
<reference evidence="2 4" key="1">
    <citation type="journal article" date="2014" name="BMC Genomics">
        <title>Genome sequence of Anopheles sinensis provides insight into genetics basis of mosquito competence for malaria parasites.</title>
        <authorList>
            <person name="Zhou D."/>
            <person name="Zhang D."/>
            <person name="Ding G."/>
            <person name="Shi L."/>
            <person name="Hou Q."/>
            <person name="Ye Y."/>
            <person name="Xu Y."/>
            <person name="Zhou H."/>
            <person name="Xiong C."/>
            <person name="Li S."/>
            <person name="Yu J."/>
            <person name="Hong S."/>
            <person name="Yu X."/>
            <person name="Zou P."/>
            <person name="Chen C."/>
            <person name="Chang X."/>
            <person name="Wang W."/>
            <person name="Lv Y."/>
            <person name="Sun Y."/>
            <person name="Ma L."/>
            <person name="Shen B."/>
            <person name="Zhu C."/>
        </authorList>
    </citation>
    <scope>NUCLEOTIDE SEQUENCE [LARGE SCALE GENOMIC DNA]</scope>
</reference>
<name>A0A084VLK7_ANOSI</name>
<reference evidence="3" key="2">
    <citation type="submission" date="2020-05" db="UniProtKB">
        <authorList>
            <consortium name="EnsemblMetazoa"/>
        </authorList>
    </citation>
    <scope>IDENTIFICATION</scope>
</reference>
<dbReference type="Proteomes" id="UP000030765">
    <property type="component" value="Unassembled WGS sequence"/>
</dbReference>
<evidence type="ECO:0000256" key="1">
    <source>
        <dbReference type="SAM" id="MobiDB-lite"/>
    </source>
</evidence>
<protein>
    <submittedName>
        <fullName evidence="2 3">Uncharacterized protein</fullName>
    </submittedName>
</protein>
<feature type="region of interest" description="Disordered" evidence="1">
    <location>
        <begin position="1"/>
        <end position="22"/>
    </location>
</feature>
<evidence type="ECO:0000313" key="2">
    <source>
        <dbReference type="EMBL" id="KFB38851.1"/>
    </source>
</evidence>
<sequence length="59" mass="6260">MDGLVGGPAPSPVVSGRPPVHPVHLLPSGCQLQDRRMSTIASVNAERARAISNMRVQMN</sequence>
<dbReference type="EMBL" id="ATLV01014517">
    <property type="status" value="NOT_ANNOTATED_CDS"/>
    <property type="molecule type" value="Genomic_DNA"/>
</dbReference>
<dbReference type="EMBL" id="KE524974">
    <property type="protein sequence ID" value="KFB38851.1"/>
    <property type="molecule type" value="Genomic_DNA"/>
</dbReference>